<keyword evidence="1" id="KW-1133">Transmembrane helix</keyword>
<dbReference type="AlphaFoldDB" id="A0A2W2H1N6"/>
<dbReference type="SUPFAM" id="SSF103473">
    <property type="entry name" value="MFS general substrate transporter"/>
    <property type="match status" value="1"/>
</dbReference>
<accession>A0A2W2H1N6</accession>
<organism evidence="2 3">
    <name type="scientific">Spongiactinospora gelatinilytica</name>
    <dbReference type="NCBI Taxonomy" id="2666298"/>
    <lineage>
        <taxon>Bacteria</taxon>
        <taxon>Bacillati</taxon>
        <taxon>Actinomycetota</taxon>
        <taxon>Actinomycetes</taxon>
        <taxon>Streptosporangiales</taxon>
        <taxon>Streptosporangiaceae</taxon>
        <taxon>Spongiactinospora</taxon>
    </lineage>
</organism>
<name>A0A2W2H1N6_9ACTN</name>
<evidence type="ECO:0000313" key="2">
    <source>
        <dbReference type="EMBL" id="PZG43448.1"/>
    </source>
</evidence>
<reference evidence="2 3" key="1">
    <citation type="submission" date="2018-01" db="EMBL/GenBank/DDBJ databases">
        <title>Draft genome sequence of Sphaerisporangium sp. 7K107.</title>
        <authorList>
            <person name="Sahin N."/>
            <person name="Saygin H."/>
            <person name="Ay H."/>
        </authorList>
    </citation>
    <scope>NUCLEOTIDE SEQUENCE [LARGE SCALE GENOMIC DNA]</scope>
    <source>
        <strain evidence="2 3">7K107</strain>
    </source>
</reference>
<dbReference type="Proteomes" id="UP000248544">
    <property type="component" value="Unassembled WGS sequence"/>
</dbReference>
<dbReference type="EMBL" id="POUA01000137">
    <property type="protein sequence ID" value="PZG43448.1"/>
    <property type="molecule type" value="Genomic_DNA"/>
</dbReference>
<evidence type="ECO:0008006" key="4">
    <source>
        <dbReference type="Google" id="ProtNLM"/>
    </source>
</evidence>
<gene>
    <name evidence="2" type="ORF">C1I98_18365</name>
</gene>
<keyword evidence="3" id="KW-1185">Reference proteome</keyword>
<keyword evidence="1" id="KW-0472">Membrane</keyword>
<dbReference type="InterPro" id="IPR036259">
    <property type="entry name" value="MFS_trans_sf"/>
</dbReference>
<evidence type="ECO:0000256" key="1">
    <source>
        <dbReference type="SAM" id="Phobius"/>
    </source>
</evidence>
<comment type="caution">
    <text evidence="2">The sequence shown here is derived from an EMBL/GenBank/DDBJ whole genome shotgun (WGS) entry which is preliminary data.</text>
</comment>
<keyword evidence="1" id="KW-0812">Transmembrane</keyword>
<proteinExistence type="predicted"/>
<protein>
    <recommendedName>
        <fullName evidence="4">MFS transporter</fullName>
    </recommendedName>
</protein>
<feature type="transmembrane region" description="Helical" evidence="1">
    <location>
        <begin position="20"/>
        <end position="41"/>
    </location>
</feature>
<sequence length="62" mass="6583">MPTGATIWLVPAMEQAAGWRWAFAVLALGPLAGIMAMARLIRHRHRSTGSTAVPLPADTVTS</sequence>
<evidence type="ECO:0000313" key="3">
    <source>
        <dbReference type="Proteomes" id="UP000248544"/>
    </source>
</evidence>